<accession>A0ABM1E6V5</accession>
<dbReference type="RefSeq" id="XP_014667926.1">
    <property type="nucleotide sequence ID" value="XM_014812440.1"/>
</dbReference>
<organism evidence="2 3">
    <name type="scientific">Priapulus caudatus</name>
    <name type="common">Priapulid worm</name>
    <dbReference type="NCBI Taxonomy" id="37621"/>
    <lineage>
        <taxon>Eukaryota</taxon>
        <taxon>Metazoa</taxon>
        <taxon>Ecdysozoa</taxon>
        <taxon>Scalidophora</taxon>
        <taxon>Priapulida</taxon>
        <taxon>Priapulimorpha</taxon>
        <taxon>Priapulimorphida</taxon>
        <taxon>Priapulidae</taxon>
        <taxon>Priapulus</taxon>
    </lineage>
</organism>
<feature type="compositionally biased region" description="Basic and acidic residues" evidence="1">
    <location>
        <begin position="531"/>
        <end position="551"/>
    </location>
</feature>
<name>A0ABM1E6V5_PRICU</name>
<feature type="compositionally biased region" description="Polar residues" evidence="1">
    <location>
        <begin position="502"/>
        <end position="511"/>
    </location>
</feature>
<feature type="compositionally biased region" description="Basic residues" evidence="1">
    <location>
        <begin position="653"/>
        <end position="667"/>
    </location>
</feature>
<dbReference type="InterPro" id="IPR023674">
    <property type="entry name" value="Ribosomal_uL1-like"/>
</dbReference>
<dbReference type="SUPFAM" id="SSF56808">
    <property type="entry name" value="Ribosomal protein L1"/>
    <property type="match status" value="1"/>
</dbReference>
<dbReference type="InterPro" id="IPR028364">
    <property type="entry name" value="Ribosomal_uL1/biogenesis"/>
</dbReference>
<sequence>MAAAVVSNEGLSESQVKKAVEALLKFLNGKSTDSTEGQQNVLLNTFTPIQLQFVLKKIPTAIKHKCIKMKIPHPLYTDQTGVCLIVSDKERNKNDDHEEFSQQYKDKLVAGGVEHVTEVIPFKQLLTEFRTFESRRKLCHSFDVFLADRKLISQLPHNLGKEFFNTKKMPHPVNLDVANFKGEIYKALNKTYCTMSGSGSCSTFVVGHCGQSVTDVVENVVACVEKLRIVVPGGWSNVRSMNIKTHKSPALPFYCSMASADDVTLDMEIEALSEDEPEDVTTITWGKVQVSKDGIVKVMTKAKLPPKGFKSADDSKKKKRGKRMQKKTEKLRQPQERSPSEEKLTQKLPVKRKSEEEDTNDHAMTKSQKVAKPVSVAVKHSDKKTRRTPVKESQKSNVDLETAVAAPEQIPVAAGKKDAHMLKNQEAEDDTVHRESDKTEKHEKSDEAVDVMVEHSGKKKKQMTPARGAGNMTAKPSGILVEKVLPTGENEGVKTPKHKGTGNDSAHTQKSPAERERKLSPKIGGTPEAKTLVKAEGSELQMPKRKEDKKNSSPTCPATEETKKHRKSSASAEGDRKQPQAPSTKKITKFSPRVTRSSAQTSVAAVAESATETPRAVKARAAKSTSFEKPTSTPQHNEGGKTKTPRTSLKAARPQRKGMTLRRKSVI</sequence>
<proteinExistence type="predicted"/>
<dbReference type="GeneID" id="106809375"/>
<feature type="compositionally biased region" description="Basic and acidic residues" evidence="1">
    <location>
        <begin position="415"/>
        <end position="456"/>
    </location>
</feature>
<protein>
    <submittedName>
        <fullName evidence="3">Ribosomal L1 domain-containing protein 1-like</fullName>
    </submittedName>
</protein>
<feature type="compositionally biased region" description="Basic and acidic residues" evidence="1">
    <location>
        <begin position="326"/>
        <end position="345"/>
    </location>
</feature>
<dbReference type="CDD" id="cd00403">
    <property type="entry name" value="Ribosomal_L1"/>
    <property type="match status" value="1"/>
</dbReference>
<dbReference type="InterPro" id="IPR016095">
    <property type="entry name" value="Ribosomal_uL1_3-a/b-sand"/>
</dbReference>
<dbReference type="Proteomes" id="UP000695022">
    <property type="component" value="Unplaced"/>
</dbReference>
<reference evidence="3" key="1">
    <citation type="submission" date="2025-08" db="UniProtKB">
        <authorList>
            <consortium name="RefSeq"/>
        </authorList>
    </citation>
    <scope>IDENTIFICATION</scope>
</reference>
<evidence type="ECO:0000313" key="2">
    <source>
        <dbReference type="Proteomes" id="UP000695022"/>
    </source>
</evidence>
<keyword evidence="2" id="KW-1185">Reference proteome</keyword>
<evidence type="ECO:0000313" key="3">
    <source>
        <dbReference type="RefSeq" id="XP_014667926.1"/>
    </source>
</evidence>
<dbReference type="Gene3D" id="3.40.50.790">
    <property type="match status" value="1"/>
</dbReference>
<evidence type="ECO:0000256" key="1">
    <source>
        <dbReference type="SAM" id="MobiDB-lite"/>
    </source>
</evidence>
<dbReference type="Pfam" id="PF00687">
    <property type="entry name" value="Ribosomal_L1"/>
    <property type="match status" value="1"/>
</dbReference>
<feature type="compositionally biased region" description="Polar residues" evidence="1">
    <location>
        <begin position="623"/>
        <end position="636"/>
    </location>
</feature>
<feature type="region of interest" description="Disordered" evidence="1">
    <location>
        <begin position="299"/>
        <end position="667"/>
    </location>
</feature>
<feature type="compositionally biased region" description="Basic and acidic residues" evidence="1">
    <location>
        <begin position="352"/>
        <end position="364"/>
    </location>
</feature>
<feature type="compositionally biased region" description="Polar residues" evidence="1">
    <location>
        <begin position="594"/>
        <end position="603"/>
    </location>
</feature>
<gene>
    <name evidence="3" type="primary">LOC106809375</name>
</gene>